<evidence type="ECO:0000256" key="2">
    <source>
        <dbReference type="SAM" id="Coils"/>
    </source>
</evidence>
<dbReference type="EMBL" id="CAJNNV010005647">
    <property type="protein sequence ID" value="CAE8592404.1"/>
    <property type="molecule type" value="Genomic_DNA"/>
</dbReference>
<accession>A0A813E368</accession>
<gene>
    <name evidence="4" type="ORF">PGLA1383_LOCUS11059</name>
</gene>
<dbReference type="InterPro" id="IPR011047">
    <property type="entry name" value="Quinoprotein_ADH-like_sf"/>
</dbReference>
<comment type="caution">
    <text evidence="4">The sequence shown here is derived from an EMBL/GenBank/DDBJ whole genome shotgun (WGS) entry which is preliminary data.</text>
</comment>
<dbReference type="OrthoDB" id="674604at2759"/>
<organism evidence="4 5">
    <name type="scientific">Polarella glacialis</name>
    <name type="common">Dinoflagellate</name>
    <dbReference type="NCBI Taxonomy" id="89957"/>
    <lineage>
        <taxon>Eukaryota</taxon>
        <taxon>Sar</taxon>
        <taxon>Alveolata</taxon>
        <taxon>Dinophyceae</taxon>
        <taxon>Suessiales</taxon>
        <taxon>Suessiaceae</taxon>
        <taxon>Polarella</taxon>
    </lineage>
</organism>
<dbReference type="InterPro" id="IPR015943">
    <property type="entry name" value="WD40/YVTN_repeat-like_dom_sf"/>
</dbReference>
<reference evidence="4" key="1">
    <citation type="submission" date="2021-02" db="EMBL/GenBank/DDBJ databases">
        <authorList>
            <person name="Dougan E. K."/>
            <person name="Rhodes N."/>
            <person name="Thang M."/>
            <person name="Chan C."/>
        </authorList>
    </citation>
    <scope>NUCLEOTIDE SEQUENCE</scope>
</reference>
<dbReference type="OMA" id="AGSCAHI"/>
<dbReference type="Proteomes" id="UP000654075">
    <property type="component" value="Unassembled WGS sequence"/>
</dbReference>
<name>A0A813E368_POLGL</name>
<feature type="repeat" description="WD" evidence="1">
    <location>
        <begin position="380"/>
        <end position="414"/>
    </location>
</feature>
<dbReference type="SMART" id="SM00320">
    <property type="entry name" value="WD40"/>
    <property type="match status" value="7"/>
</dbReference>
<evidence type="ECO:0000313" key="5">
    <source>
        <dbReference type="Proteomes" id="UP000654075"/>
    </source>
</evidence>
<dbReference type="PROSITE" id="PS50082">
    <property type="entry name" value="WD_REPEATS_2"/>
    <property type="match status" value="3"/>
</dbReference>
<dbReference type="PROSITE" id="PS50294">
    <property type="entry name" value="WD_REPEATS_REGION"/>
    <property type="match status" value="2"/>
</dbReference>
<evidence type="ECO:0000256" key="3">
    <source>
        <dbReference type="SAM" id="MobiDB-lite"/>
    </source>
</evidence>
<feature type="repeat" description="WD" evidence="1">
    <location>
        <begin position="338"/>
        <end position="379"/>
    </location>
</feature>
<evidence type="ECO:0000313" key="4">
    <source>
        <dbReference type="EMBL" id="CAE8592404.1"/>
    </source>
</evidence>
<dbReference type="PANTHER" id="PTHR19879:SF9">
    <property type="entry name" value="TRANSCRIPTION INITIATION FACTOR TFIID SUBUNIT 5"/>
    <property type="match status" value="1"/>
</dbReference>
<feature type="non-terminal residue" evidence="4">
    <location>
        <position position="1"/>
    </location>
</feature>
<dbReference type="SUPFAM" id="SSF50998">
    <property type="entry name" value="Quinoprotein alcohol dehydrogenase-like"/>
    <property type="match status" value="1"/>
</dbReference>
<dbReference type="SUPFAM" id="SSF54236">
    <property type="entry name" value="Ubiquitin-like"/>
    <property type="match status" value="1"/>
</dbReference>
<keyword evidence="2" id="KW-0175">Coiled coil</keyword>
<dbReference type="Gene3D" id="2.130.10.10">
    <property type="entry name" value="YVTN repeat-like/Quinoprotein amine dehydrogenase"/>
    <property type="match status" value="3"/>
</dbReference>
<feature type="non-terminal residue" evidence="4">
    <location>
        <position position="724"/>
    </location>
</feature>
<feature type="coiled-coil region" evidence="2">
    <location>
        <begin position="27"/>
        <end position="80"/>
    </location>
</feature>
<dbReference type="CDD" id="cd00200">
    <property type="entry name" value="WD40"/>
    <property type="match status" value="1"/>
</dbReference>
<dbReference type="AlphaFoldDB" id="A0A813E368"/>
<proteinExistence type="predicted"/>
<protein>
    <submittedName>
        <fullName evidence="4">Uncharacterized protein</fullName>
    </submittedName>
</protein>
<dbReference type="PANTHER" id="PTHR19879">
    <property type="entry name" value="TRANSCRIPTION INITIATION FACTOR TFIID"/>
    <property type="match status" value="1"/>
</dbReference>
<feature type="region of interest" description="Disordered" evidence="3">
    <location>
        <begin position="276"/>
        <end position="299"/>
    </location>
</feature>
<evidence type="ECO:0000256" key="1">
    <source>
        <dbReference type="PROSITE-ProRule" id="PRU00221"/>
    </source>
</evidence>
<dbReference type="Pfam" id="PF00400">
    <property type="entry name" value="WD40"/>
    <property type="match status" value="4"/>
</dbReference>
<sequence>ATAAIQHLIELILGMFGKQVEASKSPLVELRLAIERAEADLAESSSSDSEEKREAKQELLETVRAKVEELETEAEKELCIQVSHALSGELIAQVRLRSADSVAELCRAVLLHTGEDCIASHRLIFQSQVLPHHCSVSDAGIKDGDSVTLARAPLRCLTASHDGSARLWQLRGGPPLDVGSEDSQEDSSPVLLRPGGSLAGAALSPCGNVILTISSEAGGRGRLWCAETGCPLRYLSGGAASASFDPTNGKRLVGVDADGVGIIWCAETGEALLVLIPPKGGSSPSSGEGGGSQEDSEGTYDDEVGLAVFSHCGQVVVTCAGSCAHIWHSASGTALQTLRGHKGSLRAVAFSHTSELVMTASADATARIWSRATGQCLQVLRSHGRPLKLCAFAPDGLRALTGCQDGSVKVWRLSLEGNFRPAASDDEEASPHRTAAECLFTLDGKGGLVNSVCFSPDGCRLLVAAASETAKLYGAELGDLQMEFTAGHVDWVRSASFSPDGLLVATASYDGSARELMFKLTASPAWSEVADLEIFEAEPWHQRLVLDGELLAQSLPVWLCPAHSGGPIEVLICVGCKEDLAEDPASLRGSEPCLDLWPSLPHRRVRNERTGALRIHVPELRAGRPLRVSCLWQESIVPESRSRNTPRLLVYSSGPLDVHIPQGPHRPLASAGESCCCGPPPSLAGRWQASALFAGSWTQGFSSGFGSLRNPQVALDILRPPGRG</sequence>
<feature type="repeat" description="WD" evidence="1">
    <location>
        <begin position="485"/>
        <end position="514"/>
    </location>
</feature>
<dbReference type="InterPro" id="IPR029071">
    <property type="entry name" value="Ubiquitin-like_domsf"/>
</dbReference>
<keyword evidence="5" id="KW-1185">Reference proteome</keyword>
<dbReference type="InterPro" id="IPR001680">
    <property type="entry name" value="WD40_rpt"/>
</dbReference>
<keyword evidence="1" id="KW-0853">WD repeat</keyword>